<dbReference type="EMBL" id="LATX01001272">
    <property type="protein sequence ID" value="KTB42943.1"/>
    <property type="molecule type" value="Genomic_DNA"/>
</dbReference>
<gene>
    <name evidence="4" type="ORF">WG66_4493</name>
</gene>
<dbReference type="Gene3D" id="3.40.50.720">
    <property type="entry name" value="NAD(P)-binding Rossmann-like Domain"/>
    <property type="match status" value="1"/>
</dbReference>
<dbReference type="FunFam" id="3.40.50.720:FF:000084">
    <property type="entry name" value="Short-chain dehydrogenase reductase"/>
    <property type="match status" value="1"/>
</dbReference>
<organism evidence="4 5">
    <name type="scientific">Moniliophthora roreri</name>
    <name type="common">Frosty pod rot fungus</name>
    <name type="synonym">Monilia roreri</name>
    <dbReference type="NCBI Taxonomy" id="221103"/>
    <lineage>
        <taxon>Eukaryota</taxon>
        <taxon>Fungi</taxon>
        <taxon>Dikarya</taxon>
        <taxon>Basidiomycota</taxon>
        <taxon>Agaricomycotina</taxon>
        <taxon>Agaricomycetes</taxon>
        <taxon>Agaricomycetidae</taxon>
        <taxon>Agaricales</taxon>
        <taxon>Marasmiineae</taxon>
        <taxon>Marasmiaceae</taxon>
        <taxon>Moniliophthora</taxon>
    </lineage>
</organism>
<keyword evidence="2" id="KW-0521">NADP</keyword>
<dbReference type="Pfam" id="PF00106">
    <property type="entry name" value="adh_short"/>
    <property type="match status" value="1"/>
</dbReference>
<comment type="similarity">
    <text evidence="1 3">Belongs to the short-chain dehydrogenases/reductases (SDR) family.</text>
</comment>
<proteinExistence type="inferred from homology"/>
<dbReference type="Proteomes" id="UP000054988">
    <property type="component" value="Unassembled WGS sequence"/>
</dbReference>
<accession>A0A0W0G2Y0</accession>
<dbReference type="PRINTS" id="PR00081">
    <property type="entry name" value="GDHRDH"/>
</dbReference>
<dbReference type="GO" id="GO:0016616">
    <property type="term" value="F:oxidoreductase activity, acting on the CH-OH group of donors, NAD or NADP as acceptor"/>
    <property type="evidence" value="ECO:0007669"/>
    <property type="project" value="TreeGrafter"/>
</dbReference>
<dbReference type="AlphaFoldDB" id="A0A0W0G2Y0"/>
<protein>
    <submittedName>
        <fullName evidence="4">Putative acetoin reductase family protein</fullName>
    </submittedName>
</protein>
<name>A0A0W0G2Y0_MONRR</name>
<sequence length="196" mass="20551">MSVSKGIALVTGAAQGIGKSIATRLARDGFDVALKDLPTKSEKLQQVAHEIRQQGRRSVISVGDVSLEADVKRSIDTAVNELGGLDVMVANAGIIITKPISNTTVEEWDRVLNINARGVFLCYKLAAEQMIKQGRGGRIIGASSATGKRGDPAVAAYSASKFAIRGLTQCAALEYGSYGITVNAYAPGLVKTEAGE</sequence>
<comment type="caution">
    <text evidence="4">The sequence shown here is derived from an EMBL/GenBank/DDBJ whole genome shotgun (WGS) entry which is preliminary data.</text>
</comment>
<dbReference type="PRINTS" id="PR00080">
    <property type="entry name" value="SDRFAMILY"/>
</dbReference>
<dbReference type="GO" id="GO:0006633">
    <property type="term" value="P:fatty acid biosynthetic process"/>
    <property type="evidence" value="ECO:0007669"/>
    <property type="project" value="TreeGrafter"/>
</dbReference>
<evidence type="ECO:0000256" key="1">
    <source>
        <dbReference type="ARBA" id="ARBA00006484"/>
    </source>
</evidence>
<reference evidence="4 5" key="1">
    <citation type="submission" date="2015-12" db="EMBL/GenBank/DDBJ databases">
        <title>Draft genome sequence of Moniliophthora roreri, the causal agent of frosty pod rot of cacao.</title>
        <authorList>
            <person name="Aime M.C."/>
            <person name="Diaz-Valderrama J.R."/>
            <person name="Kijpornyongpan T."/>
            <person name="Phillips-Mora W."/>
        </authorList>
    </citation>
    <scope>NUCLEOTIDE SEQUENCE [LARGE SCALE GENOMIC DNA]</scope>
    <source>
        <strain evidence="4 5">MCA 2952</strain>
    </source>
</reference>
<dbReference type="PROSITE" id="PS00061">
    <property type="entry name" value="ADH_SHORT"/>
    <property type="match status" value="1"/>
</dbReference>
<dbReference type="GO" id="GO:0048038">
    <property type="term" value="F:quinone binding"/>
    <property type="evidence" value="ECO:0007669"/>
    <property type="project" value="TreeGrafter"/>
</dbReference>
<dbReference type="eggNOG" id="KOG0725">
    <property type="taxonomic scope" value="Eukaryota"/>
</dbReference>
<dbReference type="PANTHER" id="PTHR42760:SF121">
    <property type="entry name" value="3-OXOACYL-(ACYL-CARRIER-PROTEIN) REDUCTASE"/>
    <property type="match status" value="1"/>
</dbReference>
<evidence type="ECO:0000313" key="5">
    <source>
        <dbReference type="Proteomes" id="UP000054988"/>
    </source>
</evidence>
<dbReference type="SUPFAM" id="SSF51735">
    <property type="entry name" value="NAD(P)-binding Rossmann-fold domains"/>
    <property type="match status" value="1"/>
</dbReference>
<dbReference type="InterPro" id="IPR036291">
    <property type="entry name" value="NAD(P)-bd_dom_sf"/>
</dbReference>
<dbReference type="InterPro" id="IPR020904">
    <property type="entry name" value="Sc_DH/Rdtase_CS"/>
</dbReference>
<dbReference type="InterPro" id="IPR002347">
    <property type="entry name" value="SDR_fam"/>
</dbReference>
<evidence type="ECO:0000313" key="4">
    <source>
        <dbReference type="EMBL" id="KTB42943.1"/>
    </source>
</evidence>
<evidence type="ECO:0000256" key="2">
    <source>
        <dbReference type="ARBA" id="ARBA00022857"/>
    </source>
</evidence>
<evidence type="ECO:0000256" key="3">
    <source>
        <dbReference type="RuleBase" id="RU000363"/>
    </source>
</evidence>
<dbReference type="PANTHER" id="PTHR42760">
    <property type="entry name" value="SHORT-CHAIN DEHYDROGENASES/REDUCTASES FAMILY MEMBER"/>
    <property type="match status" value="1"/>
</dbReference>